<evidence type="ECO:0000313" key="6">
    <source>
        <dbReference type="EMBL" id="CAD8193191.1"/>
    </source>
</evidence>
<keyword evidence="7" id="KW-1185">Reference proteome</keyword>
<keyword evidence="5" id="KW-0460">Magnesium</keyword>
<feature type="binding site" evidence="4">
    <location>
        <begin position="20"/>
        <end position="27"/>
    </location>
    <ligand>
        <name>GTP</name>
        <dbReference type="ChEBI" id="CHEBI:37565"/>
    </ligand>
</feature>
<name>A0A8S1WX73_PAROT</name>
<dbReference type="GO" id="GO:0005525">
    <property type="term" value="F:GTP binding"/>
    <property type="evidence" value="ECO:0007669"/>
    <property type="project" value="UniProtKB-KW"/>
</dbReference>
<sequence length="174" mass="19967">MGNPFSQSSSAQRPLLVMIGLDAAGKTTILNRFKLGKMEYQIPTIGYNLEKIQSKKFNIISWDIGGADKIRILWINYLQNNQGIIYVVDCFDKERMGQAKFELHKILLEIVEQPLLIYANKQDLVKMNPEELAVELAIQNYSKHWLIQPCCSLTGEGLQEGLNWIEEQLQLQLK</sequence>
<dbReference type="SMART" id="SM00178">
    <property type="entry name" value="SAR"/>
    <property type="match status" value="1"/>
</dbReference>
<dbReference type="AlphaFoldDB" id="A0A8S1WX73"/>
<dbReference type="OrthoDB" id="296634at2759"/>
<feature type="binding site" evidence="4">
    <location>
        <position position="66"/>
    </location>
    <ligand>
        <name>GTP</name>
        <dbReference type="ChEBI" id="CHEBI:37565"/>
    </ligand>
</feature>
<feature type="binding site" evidence="5">
    <location>
        <position position="44"/>
    </location>
    <ligand>
        <name>Mg(2+)</name>
        <dbReference type="ChEBI" id="CHEBI:18420"/>
    </ligand>
</feature>
<evidence type="ECO:0000256" key="4">
    <source>
        <dbReference type="PIRSR" id="PIRSR606689-1"/>
    </source>
</evidence>
<reference evidence="6" key="1">
    <citation type="submission" date="2021-01" db="EMBL/GenBank/DDBJ databases">
        <authorList>
            <consortium name="Genoscope - CEA"/>
            <person name="William W."/>
        </authorList>
    </citation>
    <scope>NUCLEOTIDE SEQUENCE</scope>
</reference>
<dbReference type="SMART" id="SM00177">
    <property type="entry name" value="ARF"/>
    <property type="match status" value="1"/>
</dbReference>
<dbReference type="GO" id="GO:0046872">
    <property type="term" value="F:metal ion binding"/>
    <property type="evidence" value="ECO:0007669"/>
    <property type="project" value="UniProtKB-KW"/>
</dbReference>
<feature type="binding site" evidence="5">
    <location>
        <position position="27"/>
    </location>
    <ligand>
        <name>Mg(2+)</name>
        <dbReference type="ChEBI" id="CHEBI:18420"/>
    </ligand>
</feature>
<keyword evidence="2 4" id="KW-0547">Nucleotide-binding</keyword>
<dbReference type="InterPro" id="IPR006689">
    <property type="entry name" value="Small_GTPase_ARF/SAR"/>
</dbReference>
<feature type="binding site" evidence="4">
    <location>
        <begin position="120"/>
        <end position="123"/>
    </location>
    <ligand>
        <name>GTP</name>
        <dbReference type="ChEBI" id="CHEBI:37565"/>
    </ligand>
</feature>
<evidence type="ECO:0000256" key="5">
    <source>
        <dbReference type="PIRSR" id="PIRSR606689-2"/>
    </source>
</evidence>
<proteinExistence type="inferred from homology"/>
<dbReference type="PANTHER" id="PTHR11711">
    <property type="entry name" value="ADP RIBOSYLATION FACTOR-RELATED"/>
    <property type="match status" value="1"/>
</dbReference>
<dbReference type="CDD" id="cd00878">
    <property type="entry name" value="Arf_Arl"/>
    <property type="match status" value="1"/>
</dbReference>
<comment type="similarity">
    <text evidence="1">Belongs to the small GTPase superfamily. Arf family.</text>
</comment>
<dbReference type="OMA" id="IRILWIN"/>
<accession>A0A8S1WX73</accession>
<evidence type="ECO:0008006" key="8">
    <source>
        <dbReference type="Google" id="ProtNLM"/>
    </source>
</evidence>
<dbReference type="Pfam" id="PF00025">
    <property type="entry name" value="Arf"/>
    <property type="match status" value="1"/>
</dbReference>
<comment type="caution">
    <text evidence="6">The sequence shown here is derived from an EMBL/GenBank/DDBJ whole genome shotgun (WGS) entry which is preliminary data.</text>
</comment>
<evidence type="ECO:0000256" key="3">
    <source>
        <dbReference type="ARBA" id="ARBA00023134"/>
    </source>
</evidence>
<dbReference type="GO" id="GO:0003924">
    <property type="term" value="F:GTPase activity"/>
    <property type="evidence" value="ECO:0007669"/>
    <property type="project" value="InterPro"/>
</dbReference>
<keyword evidence="5" id="KW-0479">Metal-binding</keyword>
<organism evidence="6 7">
    <name type="scientific">Paramecium octaurelia</name>
    <dbReference type="NCBI Taxonomy" id="43137"/>
    <lineage>
        <taxon>Eukaryota</taxon>
        <taxon>Sar</taxon>
        <taxon>Alveolata</taxon>
        <taxon>Ciliophora</taxon>
        <taxon>Intramacronucleata</taxon>
        <taxon>Oligohymenophorea</taxon>
        <taxon>Peniculida</taxon>
        <taxon>Parameciidae</taxon>
        <taxon>Paramecium</taxon>
    </lineage>
</organism>
<evidence type="ECO:0000256" key="2">
    <source>
        <dbReference type="ARBA" id="ARBA00022741"/>
    </source>
</evidence>
<dbReference type="EMBL" id="CAJJDP010000104">
    <property type="protein sequence ID" value="CAD8193191.1"/>
    <property type="molecule type" value="Genomic_DNA"/>
</dbReference>
<gene>
    <name evidence="6" type="ORF">POCTA_138.1.T1040012</name>
</gene>
<dbReference type="InterPro" id="IPR024156">
    <property type="entry name" value="Small_GTPase_ARF"/>
</dbReference>
<keyword evidence="3 4" id="KW-0342">GTP-binding</keyword>
<dbReference type="PROSITE" id="PS51417">
    <property type="entry name" value="ARF"/>
    <property type="match status" value="1"/>
</dbReference>
<evidence type="ECO:0000256" key="1">
    <source>
        <dbReference type="ARBA" id="ARBA00010290"/>
    </source>
</evidence>
<dbReference type="Proteomes" id="UP000683925">
    <property type="component" value="Unassembled WGS sequence"/>
</dbReference>
<dbReference type="FunFam" id="3.40.50.300:FF:001166">
    <property type="entry name" value="ADP-ribosylation factor D"/>
    <property type="match status" value="1"/>
</dbReference>
<evidence type="ECO:0000313" key="7">
    <source>
        <dbReference type="Proteomes" id="UP000683925"/>
    </source>
</evidence>
<protein>
    <recommendedName>
        <fullName evidence="8">ADP-ribosylation factor</fullName>
    </recommendedName>
</protein>